<dbReference type="PANTHER" id="PTHR43649">
    <property type="entry name" value="ARABINOSE-BINDING PROTEIN-RELATED"/>
    <property type="match status" value="1"/>
</dbReference>
<feature type="signal peptide" evidence="6">
    <location>
        <begin position="1"/>
        <end position="24"/>
    </location>
</feature>
<protein>
    <submittedName>
        <fullName evidence="7">ABC transporter substrate-binding protein</fullName>
    </submittedName>
</protein>
<dbReference type="Gene3D" id="3.40.190.10">
    <property type="entry name" value="Periplasmic binding protein-like II"/>
    <property type="match status" value="1"/>
</dbReference>
<keyword evidence="2 6" id="KW-0732">Signal</keyword>
<evidence type="ECO:0000313" key="8">
    <source>
        <dbReference type="Proteomes" id="UP001165422"/>
    </source>
</evidence>
<keyword evidence="5" id="KW-0449">Lipoprotein</keyword>
<name>A0ABS8N3N2_9CLOT</name>
<dbReference type="PANTHER" id="PTHR43649:SF33">
    <property type="entry name" value="POLYGALACTURONAN_RHAMNOGALACTURONAN-BINDING PROTEIN YTCQ"/>
    <property type="match status" value="1"/>
</dbReference>
<feature type="chain" id="PRO_5046899186" evidence="6">
    <location>
        <begin position="25"/>
        <end position="425"/>
    </location>
</feature>
<dbReference type="EMBL" id="JAJJPB010000001">
    <property type="protein sequence ID" value="MCC9293705.1"/>
    <property type="molecule type" value="Genomic_DNA"/>
</dbReference>
<dbReference type="Proteomes" id="UP001165422">
    <property type="component" value="Unassembled WGS sequence"/>
</dbReference>
<keyword evidence="4" id="KW-0564">Palmitate</keyword>
<dbReference type="Pfam" id="PF01547">
    <property type="entry name" value="SBP_bac_1"/>
    <property type="match status" value="1"/>
</dbReference>
<gene>
    <name evidence="7" type="ORF">LN736_02315</name>
</gene>
<evidence type="ECO:0000256" key="4">
    <source>
        <dbReference type="ARBA" id="ARBA00023139"/>
    </source>
</evidence>
<evidence type="ECO:0000256" key="2">
    <source>
        <dbReference type="ARBA" id="ARBA00022729"/>
    </source>
</evidence>
<comment type="caution">
    <text evidence="7">The sequence shown here is derived from an EMBL/GenBank/DDBJ whole genome shotgun (WGS) entry which is preliminary data.</text>
</comment>
<dbReference type="RefSeq" id="WP_229980697.1">
    <property type="nucleotide sequence ID" value="NZ_JAJJPB010000001.1"/>
</dbReference>
<evidence type="ECO:0000256" key="1">
    <source>
        <dbReference type="ARBA" id="ARBA00022475"/>
    </source>
</evidence>
<keyword evidence="3" id="KW-0472">Membrane</keyword>
<evidence type="ECO:0000256" key="3">
    <source>
        <dbReference type="ARBA" id="ARBA00023136"/>
    </source>
</evidence>
<dbReference type="InterPro" id="IPR006059">
    <property type="entry name" value="SBP"/>
</dbReference>
<dbReference type="InterPro" id="IPR050490">
    <property type="entry name" value="Bact_solute-bd_prot1"/>
</dbReference>
<dbReference type="PROSITE" id="PS51257">
    <property type="entry name" value="PROKAR_LIPOPROTEIN"/>
    <property type="match status" value="1"/>
</dbReference>
<proteinExistence type="predicted"/>
<evidence type="ECO:0000313" key="7">
    <source>
        <dbReference type="EMBL" id="MCC9293705.1"/>
    </source>
</evidence>
<sequence length="425" mass="48406">MNRCVKRVLFLVLVIILISTVSCNGPQGKKDSKELLQGNIKIVTDMEHGPQLKFAANRFSETYKKVTVDVITVKGTDDNIKSILDNSKYQADILTVNDSYVKHILSAYSDKILKITDSVSLYKNILLSNKVNNDTIKGSIYALPWDTCPETLIYRKDIFAKEGIDENNIKTWNDYIEAGKKIKKDTGKVFMADVSNYNSDIFLLLANQLGTSYFNESGKLGFQSQKWSKVMDIAKILYRENLIKDFSSKSNLINGLKGDKIVSFIGDPTYAKSLMNTYSKDSYKWGIMKFPSFEAGGNRDVSVGGTNLIINKNTKQAKLAQTFINFALTDDKLQMDLLNKYGRFPANINIYNLVDFNKQVSYFDNRIWNLFAEVEQGSFNINYTKDFPRVREKVKKILTATNVENKDFKTIMENIEMSLKSNLKK</sequence>
<dbReference type="SUPFAM" id="SSF53850">
    <property type="entry name" value="Periplasmic binding protein-like II"/>
    <property type="match status" value="1"/>
</dbReference>
<keyword evidence="1" id="KW-1003">Cell membrane</keyword>
<organism evidence="7 8">
    <name type="scientific">Clostridium aromativorans</name>
    <dbReference type="NCBI Taxonomy" id="2836848"/>
    <lineage>
        <taxon>Bacteria</taxon>
        <taxon>Bacillati</taxon>
        <taxon>Bacillota</taxon>
        <taxon>Clostridia</taxon>
        <taxon>Eubacteriales</taxon>
        <taxon>Clostridiaceae</taxon>
        <taxon>Clostridium</taxon>
    </lineage>
</organism>
<evidence type="ECO:0000256" key="5">
    <source>
        <dbReference type="ARBA" id="ARBA00023288"/>
    </source>
</evidence>
<keyword evidence="8" id="KW-1185">Reference proteome</keyword>
<evidence type="ECO:0000256" key="6">
    <source>
        <dbReference type="SAM" id="SignalP"/>
    </source>
</evidence>
<accession>A0ABS8N3N2</accession>
<reference evidence="7" key="1">
    <citation type="submission" date="2021-11" db="EMBL/GenBank/DDBJ databases">
        <authorList>
            <person name="Qingchun L."/>
            <person name="Dong Z."/>
            <person name="Zongwei Q."/>
            <person name="Jia Z."/>
            <person name="Duotao L."/>
        </authorList>
    </citation>
    <scope>NUCLEOTIDE SEQUENCE</scope>
    <source>
        <strain evidence="7">WLY-B-L2</strain>
    </source>
</reference>